<feature type="region of interest" description="Disordered" evidence="4">
    <location>
        <begin position="1"/>
        <end position="26"/>
    </location>
</feature>
<feature type="domain" description="ABC transporter" evidence="5">
    <location>
        <begin position="34"/>
        <end position="318"/>
    </location>
</feature>
<evidence type="ECO:0000256" key="2">
    <source>
        <dbReference type="ARBA" id="ARBA00022741"/>
    </source>
</evidence>
<feature type="compositionally biased region" description="Basic residues" evidence="4">
    <location>
        <begin position="661"/>
        <end position="670"/>
    </location>
</feature>
<dbReference type="PROSITE" id="PS00211">
    <property type="entry name" value="ABC_TRANSPORTER_1"/>
    <property type="match status" value="2"/>
</dbReference>
<feature type="region of interest" description="Disordered" evidence="4">
    <location>
        <begin position="631"/>
        <end position="670"/>
    </location>
</feature>
<dbReference type="SUPFAM" id="SSF52540">
    <property type="entry name" value="P-loop containing nucleoside triphosphate hydrolases"/>
    <property type="match status" value="3"/>
</dbReference>
<dbReference type="OrthoDB" id="2110130at2759"/>
<evidence type="ECO:0000256" key="1">
    <source>
        <dbReference type="ARBA" id="ARBA00022737"/>
    </source>
</evidence>
<dbReference type="AlphaFoldDB" id="A0A835Z7Z5"/>
<dbReference type="InterPro" id="IPR017871">
    <property type="entry name" value="ABC_transporter-like_CS"/>
</dbReference>
<dbReference type="InterPro" id="IPR027417">
    <property type="entry name" value="P-loop_NTPase"/>
</dbReference>
<dbReference type="InterPro" id="IPR050611">
    <property type="entry name" value="ABCF"/>
</dbReference>
<evidence type="ECO:0000256" key="4">
    <source>
        <dbReference type="SAM" id="MobiDB-lite"/>
    </source>
</evidence>
<dbReference type="PANTHER" id="PTHR19211">
    <property type="entry name" value="ATP-BINDING TRANSPORT PROTEIN-RELATED"/>
    <property type="match status" value="1"/>
</dbReference>
<feature type="domain" description="ABC transporter" evidence="5">
    <location>
        <begin position="417"/>
        <end position="653"/>
    </location>
</feature>
<dbReference type="PANTHER" id="PTHR19211:SF133">
    <property type="entry name" value="ABC TRANSPORTER FAMILY PROTEIN"/>
    <property type="match status" value="1"/>
</dbReference>
<dbReference type="PROSITE" id="PS50893">
    <property type="entry name" value="ABC_TRANSPORTER_2"/>
    <property type="match status" value="2"/>
</dbReference>
<dbReference type="GO" id="GO:0016887">
    <property type="term" value="F:ATP hydrolysis activity"/>
    <property type="evidence" value="ECO:0007669"/>
    <property type="project" value="InterPro"/>
</dbReference>
<dbReference type="SMART" id="SM00382">
    <property type="entry name" value="AAA"/>
    <property type="match status" value="2"/>
</dbReference>
<sequence>MSTLAAPPADQMTVPDTPPAKPVPNFGETGGAMIVLEKALLVRGDTELIRGMDLSVMPGDRVGLVGQNGAGKSTLLGAIAGVRRAEEGKIVVKNGARVGYLVQTAVSGSTRTVWEEAASQMDKINDARAAIEAAKAGAAEARVEVDAATPPLNIINDARAAMEAAEARVEADTEGADTKALEEFLDSMAVYEAVGGYTQDKTVAEVLTGLGFEPEDYEAPCTEFSGGWQMRIALARMLLSDSELLLLDEPRAGMLFSDSEELLLLDEPVNALSTNHLDSAAKTWLGKYVSTYEGTVVVVSHDEAFMEAIRCTTIAEVANCKLEVFKCGYKKYLFERDERVRLALAKFEREQEEMARMQTVIDRFGAKTMGAKMAADRQKKLDKMAAAASDDPTELKRKVMKARMRLPAPPSCHKDQITLKDAAYGWGGDAPTVAGVDLKLLKGQVALALCLPGRLVILGPNGAGKSTTLRAIAGLLPLQSGSRVEGEGLNMGVFTQDLAQDLPQDAVALEHVLHKVREYDTTISDEQARNVLGGLGLTGPKALRPIGWLSGGEKARVALAIFSMIPHNLLLLDEPSNHLDTGAWNALRKTLESLVEAVKGWEGTVVVVSHNREFVESIEATHTAVVKGGGMEYHNRAPAPQDWEWGEEDAAASAAASKRAPSSKKKMGKN</sequence>
<proteinExistence type="predicted"/>
<evidence type="ECO:0000256" key="3">
    <source>
        <dbReference type="ARBA" id="ARBA00022840"/>
    </source>
</evidence>
<dbReference type="Pfam" id="PF12848">
    <property type="entry name" value="ABC_tran_Xtn"/>
    <property type="match status" value="1"/>
</dbReference>
<gene>
    <name evidence="6" type="ORF">JKP88DRAFT_304112</name>
</gene>
<dbReference type="Proteomes" id="UP000664859">
    <property type="component" value="Unassembled WGS sequence"/>
</dbReference>
<evidence type="ECO:0000259" key="5">
    <source>
        <dbReference type="PROSITE" id="PS50893"/>
    </source>
</evidence>
<dbReference type="Pfam" id="PF00005">
    <property type="entry name" value="ABC_tran"/>
    <property type="match status" value="2"/>
</dbReference>
<dbReference type="InterPro" id="IPR032781">
    <property type="entry name" value="ABC_tran_Xtn"/>
</dbReference>
<keyword evidence="7" id="KW-1185">Reference proteome</keyword>
<dbReference type="Gene3D" id="3.40.50.300">
    <property type="entry name" value="P-loop containing nucleotide triphosphate hydrolases"/>
    <property type="match status" value="2"/>
</dbReference>
<keyword evidence="1" id="KW-0677">Repeat</keyword>
<keyword evidence="3" id="KW-0067">ATP-binding</keyword>
<dbReference type="InterPro" id="IPR003439">
    <property type="entry name" value="ABC_transporter-like_ATP-bd"/>
</dbReference>
<dbReference type="CDD" id="cd03221">
    <property type="entry name" value="ABCF_EF-3"/>
    <property type="match status" value="1"/>
</dbReference>
<evidence type="ECO:0000313" key="6">
    <source>
        <dbReference type="EMBL" id="KAG5188685.1"/>
    </source>
</evidence>
<feature type="compositionally biased region" description="Low complexity" evidence="4">
    <location>
        <begin position="651"/>
        <end position="660"/>
    </location>
</feature>
<organism evidence="6 7">
    <name type="scientific">Tribonema minus</name>
    <dbReference type="NCBI Taxonomy" id="303371"/>
    <lineage>
        <taxon>Eukaryota</taxon>
        <taxon>Sar</taxon>
        <taxon>Stramenopiles</taxon>
        <taxon>Ochrophyta</taxon>
        <taxon>PX clade</taxon>
        <taxon>Xanthophyceae</taxon>
        <taxon>Tribonematales</taxon>
        <taxon>Tribonemataceae</taxon>
        <taxon>Tribonema</taxon>
    </lineage>
</organism>
<protein>
    <submittedName>
        <fullName evidence="6">ABC transporter</fullName>
    </submittedName>
</protein>
<accession>A0A835Z7Z5</accession>
<dbReference type="GO" id="GO:0005524">
    <property type="term" value="F:ATP binding"/>
    <property type="evidence" value="ECO:0007669"/>
    <property type="project" value="UniProtKB-KW"/>
</dbReference>
<dbReference type="InterPro" id="IPR003593">
    <property type="entry name" value="AAA+_ATPase"/>
</dbReference>
<evidence type="ECO:0000313" key="7">
    <source>
        <dbReference type="Proteomes" id="UP000664859"/>
    </source>
</evidence>
<comment type="caution">
    <text evidence="6">The sequence shown here is derived from an EMBL/GenBank/DDBJ whole genome shotgun (WGS) entry which is preliminary data.</text>
</comment>
<name>A0A835Z7Z5_9STRA</name>
<dbReference type="EMBL" id="JAFCMP010000067">
    <property type="protein sequence ID" value="KAG5188685.1"/>
    <property type="molecule type" value="Genomic_DNA"/>
</dbReference>
<keyword evidence="2" id="KW-0547">Nucleotide-binding</keyword>
<reference evidence="6" key="1">
    <citation type="submission" date="2021-02" db="EMBL/GenBank/DDBJ databases">
        <title>First Annotated Genome of the Yellow-green Alga Tribonema minus.</title>
        <authorList>
            <person name="Mahan K.M."/>
        </authorList>
    </citation>
    <scope>NUCLEOTIDE SEQUENCE</scope>
    <source>
        <strain evidence="6">UTEX B ZZ1240</strain>
    </source>
</reference>